<dbReference type="GO" id="GO:0008610">
    <property type="term" value="P:lipid biosynthetic process"/>
    <property type="evidence" value="ECO:0007669"/>
    <property type="project" value="TreeGrafter"/>
</dbReference>
<gene>
    <name evidence="3" type="ORF">PCIT_a3839</name>
</gene>
<dbReference type="InterPro" id="IPR012223">
    <property type="entry name" value="TEII"/>
</dbReference>
<reference evidence="3" key="1">
    <citation type="journal article" date="2012" name="J. Bacteriol.">
        <title>Genome sequences of type strains of seven species of the marine bacterium Pseudoalteromonas.</title>
        <authorList>
            <person name="Xie B.B."/>
            <person name="Shu Y.L."/>
            <person name="Qin Q.L."/>
            <person name="Rong J.C."/>
            <person name="Zhang X.Y."/>
            <person name="Chen X.L."/>
            <person name="Shi M."/>
            <person name="He H.L."/>
            <person name="Zhou B.C."/>
            <person name="Zhang Y.Z."/>
        </authorList>
    </citation>
    <scope>NUCLEOTIDE SEQUENCE</scope>
    <source>
        <strain evidence="3">DSM 8771</strain>
    </source>
</reference>
<reference evidence="3" key="2">
    <citation type="submission" date="2015-03" db="EMBL/GenBank/DDBJ databases">
        <title>Genome sequence of Pseudoalteromonas citrea.</title>
        <authorList>
            <person name="Xie B.-B."/>
            <person name="Rong J.-C."/>
            <person name="Qin Q.-L."/>
            <person name="Zhang Y.-Z."/>
        </authorList>
    </citation>
    <scope>NUCLEOTIDE SEQUENCE</scope>
    <source>
        <strain evidence="3">DSM 8771</strain>
    </source>
</reference>
<dbReference type="RefSeq" id="WP_010365982.1">
    <property type="nucleotide sequence ID" value="NZ_AHBZ03000023.1"/>
</dbReference>
<dbReference type="PANTHER" id="PTHR11487">
    <property type="entry name" value="THIOESTERASE"/>
    <property type="match status" value="1"/>
</dbReference>
<dbReference type="Gene3D" id="3.40.50.1820">
    <property type="entry name" value="alpha/beta hydrolase"/>
    <property type="match status" value="1"/>
</dbReference>
<evidence type="ECO:0000256" key="1">
    <source>
        <dbReference type="ARBA" id="ARBA00007169"/>
    </source>
</evidence>
<dbReference type="InterPro" id="IPR029058">
    <property type="entry name" value="AB_hydrolase_fold"/>
</dbReference>
<dbReference type="SUPFAM" id="SSF53474">
    <property type="entry name" value="alpha/beta-Hydrolases"/>
    <property type="match status" value="1"/>
</dbReference>
<feature type="domain" description="Thioesterase" evidence="2">
    <location>
        <begin position="18"/>
        <end position="240"/>
    </location>
</feature>
<evidence type="ECO:0000259" key="2">
    <source>
        <dbReference type="Pfam" id="PF00975"/>
    </source>
</evidence>
<evidence type="ECO:0000313" key="3">
    <source>
        <dbReference type="EMBL" id="KAF7767751.1"/>
    </source>
</evidence>
<evidence type="ECO:0000313" key="4">
    <source>
        <dbReference type="Proteomes" id="UP000016487"/>
    </source>
</evidence>
<comment type="caution">
    <text evidence="3">The sequence shown here is derived from an EMBL/GenBank/DDBJ whole genome shotgun (WGS) entry which is preliminary data.</text>
</comment>
<organism evidence="3 4">
    <name type="scientific">Pseudoalteromonas citrea</name>
    <dbReference type="NCBI Taxonomy" id="43655"/>
    <lineage>
        <taxon>Bacteria</taxon>
        <taxon>Pseudomonadati</taxon>
        <taxon>Pseudomonadota</taxon>
        <taxon>Gammaproteobacteria</taxon>
        <taxon>Alteromonadales</taxon>
        <taxon>Pseudoalteromonadaceae</taxon>
        <taxon>Pseudoalteromonas</taxon>
    </lineage>
</organism>
<dbReference type="EMBL" id="AHBZ03000023">
    <property type="protein sequence ID" value="KAF7767751.1"/>
    <property type="molecule type" value="Genomic_DNA"/>
</dbReference>
<dbReference type="InterPro" id="IPR001031">
    <property type="entry name" value="Thioesterase"/>
</dbReference>
<sequence length="257" mass="29155">MQSPWVVTPEKKDSKATRLLCFPYAGGGISSFWSWSKLVASNIEVNIIQNPGKGSHFKTPPIDDMEMLVTQLMPNLKEVLSGDYIIFGHSLGSRIGFEVARRALSCGLNAPKHFFVSGSGSPDKTCLKKTPRELSDREFIQQLKDIDGTPKEVLESQELMELYLPMLRADFKIAENYFFNGSDVIPCDVTVITGKEDKISFEKLMGWDRFFINTEVQFCNGGHFFIDTHQQELMQLVNRKLRMYVGFEAEHEKVGEV</sequence>
<proteinExistence type="inferred from homology"/>
<name>A0AAD4AGC1_9GAMM</name>
<dbReference type="PANTHER" id="PTHR11487:SF0">
    <property type="entry name" value="S-ACYL FATTY ACID SYNTHASE THIOESTERASE, MEDIUM CHAIN"/>
    <property type="match status" value="1"/>
</dbReference>
<dbReference type="AlphaFoldDB" id="A0AAD4AGC1"/>
<accession>A0AAD4AGC1</accession>
<comment type="similarity">
    <text evidence="1">Belongs to the thioesterase family.</text>
</comment>
<dbReference type="Proteomes" id="UP000016487">
    <property type="component" value="Unassembled WGS sequence"/>
</dbReference>
<protein>
    <recommendedName>
        <fullName evidence="2">Thioesterase domain-containing protein</fullName>
    </recommendedName>
</protein>
<dbReference type="Pfam" id="PF00975">
    <property type="entry name" value="Thioesterase"/>
    <property type="match status" value="1"/>
</dbReference>